<dbReference type="EMBL" id="JAKKPZ010000074">
    <property type="protein sequence ID" value="KAI1703953.1"/>
    <property type="molecule type" value="Genomic_DNA"/>
</dbReference>
<comment type="caution">
    <text evidence="2">The sequence shown here is derived from an EMBL/GenBank/DDBJ whole genome shotgun (WGS) entry which is preliminary data.</text>
</comment>
<feature type="chain" id="PRO_5042272514" description="Lipoprotein" evidence="1">
    <location>
        <begin position="21"/>
        <end position="191"/>
    </location>
</feature>
<name>A0AAD4R1S7_9BILA</name>
<organism evidence="2 3">
    <name type="scientific">Ditylenchus destructor</name>
    <dbReference type="NCBI Taxonomy" id="166010"/>
    <lineage>
        <taxon>Eukaryota</taxon>
        <taxon>Metazoa</taxon>
        <taxon>Ecdysozoa</taxon>
        <taxon>Nematoda</taxon>
        <taxon>Chromadorea</taxon>
        <taxon>Rhabditida</taxon>
        <taxon>Tylenchina</taxon>
        <taxon>Tylenchomorpha</taxon>
        <taxon>Sphaerularioidea</taxon>
        <taxon>Anguinidae</taxon>
        <taxon>Anguininae</taxon>
        <taxon>Ditylenchus</taxon>
    </lineage>
</organism>
<keyword evidence="3" id="KW-1185">Reference proteome</keyword>
<feature type="signal peptide" evidence="1">
    <location>
        <begin position="1"/>
        <end position="20"/>
    </location>
</feature>
<accession>A0AAD4R1S7</accession>
<protein>
    <recommendedName>
        <fullName evidence="4">Lipoprotein</fullName>
    </recommendedName>
</protein>
<evidence type="ECO:0000313" key="3">
    <source>
        <dbReference type="Proteomes" id="UP001201812"/>
    </source>
</evidence>
<evidence type="ECO:0000256" key="1">
    <source>
        <dbReference type="SAM" id="SignalP"/>
    </source>
</evidence>
<dbReference type="Proteomes" id="UP001201812">
    <property type="component" value="Unassembled WGS sequence"/>
</dbReference>
<proteinExistence type="predicted"/>
<gene>
    <name evidence="2" type="ORF">DdX_14568</name>
</gene>
<evidence type="ECO:0000313" key="2">
    <source>
        <dbReference type="EMBL" id="KAI1703953.1"/>
    </source>
</evidence>
<evidence type="ECO:0008006" key="4">
    <source>
        <dbReference type="Google" id="ProtNLM"/>
    </source>
</evidence>
<dbReference type="AlphaFoldDB" id="A0AAD4R1S7"/>
<keyword evidence="1" id="KW-0732">Signal</keyword>
<sequence>MNSKLVTSFLLFAVIKFVVCPSMEKIKATVSGIVGSMRNQSGPGLDVIIFSSSKKVSLSPDWPNTQSKYTKYNGNASNYGWTAVATLNGITEESTFSEIKPALIKQKLLVEKKKEDLRWGASFYIPKGDSTNPDTFNSSEVETNFREISPDGNEKIKEYKLAKRDGKIVIVLNPYFKMSIGVPKDGINRRQ</sequence>
<reference evidence="2" key="1">
    <citation type="submission" date="2022-01" db="EMBL/GenBank/DDBJ databases">
        <title>Genome Sequence Resource for Two Populations of Ditylenchus destructor, the Migratory Endoparasitic Phytonematode.</title>
        <authorList>
            <person name="Zhang H."/>
            <person name="Lin R."/>
            <person name="Xie B."/>
        </authorList>
    </citation>
    <scope>NUCLEOTIDE SEQUENCE</scope>
    <source>
        <strain evidence="2">BazhouSP</strain>
    </source>
</reference>